<dbReference type="Proteomes" id="UP000055136">
    <property type="component" value="Chromosome"/>
</dbReference>
<evidence type="ECO:0000313" key="2">
    <source>
        <dbReference type="EMBL" id="ALP53765.1"/>
    </source>
</evidence>
<keyword evidence="3" id="KW-1185">Reference proteome</keyword>
<dbReference type="EMBL" id="CP013099">
    <property type="protein sequence ID" value="ALP53765.1"/>
    <property type="molecule type" value="Genomic_DNA"/>
</dbReference>
<dbReference type="AlphaFoldDB" id="A0A0S2TF54"/>
<dbReference type="KEGG" id="tee:Tel_11835"/>
<dbReference type="InterPro" id="IPR021327">
    <property type="entry name" value="DUF2934"/>
</dbReference>
<feature type="region of interest" description="Disordered" evidence="1">
    <location>
        <begin position="1"/>
        <end position="28"/>
    </location>
</feature>
<evidence type="ECO:0000313" key="3">
    <source>
        <dbReference type="Proteomes" id="UP000055136"/>
    </source>
</evidence>
<accession>A0A0S2TF54</accession>
<evidence type="ECO:0008006" key="4">
    <source>
        <dbReference type="Google" id="ProtNLM"/>
    </source>
</evidence>
<sequence>MSKRHKKDSGKQTASQHFNHEENQRMRDEERHAMIAEAAYLFAEQRGFQGDAALDDWLRAEAEVNAHLSASE</sequence>
<protein>
    <recommendedName>
        <fullName evidence="4">DUF2934 domain-containing protein</fullName>
    </recommendedName>
</protein>
<organism evidence="2 3">
    <name type="scientific">Candidatus Tenderia electrophaga</name>
    <dbReference type="NCBI Taxonomy" id="1748243"/>
    <lineage>
        <taxon>Bacteria</taxon>
        <taxon>Pseudomonadati</taxon>
        <taxon>Pseudomonadota</taxon>
        <taxon>Gammaproteobacteria</taxon>
        <taxon>Candidatus Tenderiales</taxon>
        <taxon>Candidatus Tenderiaceae</taxon>
        <taxon>Candidatus Tenderia</taxon>
    </lineage>
</organism>
<name>A0A0S2TF54_9GAMM</name>
<proteinExistence type="predicted"/>
<gene>
    <name evidence="2" type="ORF">Tel_11835</name>
</gene>
<evidence type="ECO:0000256" key="1">
    <source>
        <dbReference type="SAM" id="MobiDB-lite"/>
    </source>
</evidence>
<dbReference type="STRING" id="1748243.Tel_11835"/>
<reference evidence="2" key="1">
    <citation type="submission" date="2015-10" db="EMBL/GenBank/DDBJ databases">
        <title>Description of Candidatus Tenderia electrophaga gen. nov, sp. nov., an Uncultivated Electroautotroph from a Biocathode Enrichment.</title>
        <authorList>
            <person name="Eddie B.J."/>
            <person name="Malanoski A.P."/>
            <person name="Wang Z."/>
            <person name="Hall R.J."/>
            <person name="Oh S.D."/>
            <person name="Heiner C."/>
            <person name="Lin B."/>
            <person name="Strycharz-Glaven S.M."/>
        </authorList>
    </citation>
    <scope>NUCLEOTIDE SEQUENCE [LARGE SCALE GENOMIC DNA]</scope>
    <source>
        <strain evidence="2">NRL1</strain>
    </source>
</reference>
<dbReference type="Pfam" id="PF11154">
    <property type="entry name" value="DUF2934"/>
    <property type="match status" value="1"/>
</dbReference>
<feature type="compositionally biased region" description="Basic and acidic residues" evidence="1">
    <location>
        <begin position="18"/>
        <end position="28"/>
    </location>
</feature>